<keyword evidence="3" id="KW-0285">Flavoprotein</keyword>
<dbReference type="InterPro" id="IPR012132">
    <property type="entry name" value="GMC_OxRdtase"/>
</dbReference>
<dbReference type="SUPFAM" id="SSF54373">
    <property type="entry name" value="FAD-linked reductases, C-terminal domain"/>
    <property type="match status" value="1"/>
</dbReference>
<evidence type="ECO:0000256" key="3">
    <source>
        <dbReference type="ARBA" id="ARBA00022630"/>
    </source>
</evidence>
<keyword evidence="5" id="KW-0560">Oxidoreductase</keyword>
<proteinExistence type="inferred from homology"/>
<evidence type="ECO:0000256" key="4">
    <source>
        <dbReference type="ARBA" id="ARBA00022827"/>
    </source>
</evidence>
<dbReference type="Gene3D" id="3.30.560.10">
    <property type="entry name" value="Glucose Oxidase, domain 3"/>
    <property type="match status" value="1"/>
</dbReference>
<gene>
    <name evidence="7" type="ORF">SUNI508_01401</name>
</gene>
<dbReference type="InterPro" id="IPR007867">
    <property type="entry name" value="GMC_OxRtase_C"/>
</dbReference>
<dbReference type="PANTHER" id="PTHR11552">
    <property type="entry name" value="GLUCOSE-METHANOL-CHOLINE GMC OXIDOREDUCTASE"/>
    <property type="match status" value="1"/>
</dbReference>
<dbReference type="EMBL" id="JARVKF010000396">
    <property type="protein sequence ID" value="KAK9417644.1"/>
    <property type="molecule type" value="Genomic_DNA"/>
</dbReference>
<accession>A0ABR2UTI5</accession>
<comment type="similarity">
    <text evidence="2">Belongs to the GMC oxidoreductase family.</text>
</comment>
<name>A0ABR2UTI5_9PEZI</name>
<evidence type="ECO:0000256" key="2">
    <source>
        <dbReference type="ARBA" id="ARBA00010790"/>
    </source>
</evidence>
<protein>
    <submittedName>
        <fullName evidence="7">GMC oxidoreductase</fullName>
    </submittedName>
</protein>
<evidence type="ECO:0000256" key="1">
    <source>
        <dbReference type="ARBA" id="ARBA00001974"/>
    </source>
</evidence>
<feature type="domain" description="Glucose-methanol-choline oxidoreductase C-terminal" evidence="6">
    <location>
        <begin position="28"/>
        <end position="116"/>
    </location>
</feature>
<dbReference type="PANTHER" id="PTHR11552:SF201">
    <property type="entry name" value="GLUCOSE-METHANOL-CHOLINE OXIDOREDUCTASE N-TERMINAL DOMAIN-CONTAINING PROTEIN"/>
    <property type="match status" value="1"/>
</dbReference>
<dbReference type="Pfam" id="PF05199">
    <property type="entry name" value="GMC_oxred_C"/>
    <property type="match status" value="1"/>
</dbReference>
<comment type="cofactor">
    <cofactor evidence="1">
        <name>FAD</name>
        <dbReference type="ChEBI" id="CHEBI:57692"/>
    </cofactor>
</comment>
<evidence type="ECO:0000313" key="7">
    <source>
        <dbReference type="EMBL" id="KAK9417644.1"/>
    </source>
</evidence>
<evidence type="ECO:0000313" key="8">
    <source>
        <dbReference type="Proteomes" id="UP001408356"/>
    </source>
</evidence>
<evidence type="ECO:0000259" key="6">
    <source>
        <dbReference type="Pfam" id="PF05199"/>
    </source>
</evidence>
<keyword evidence="8" id="KW-1185">Reference proteome</keyword>
<reference evidence="7 8" key="1">
    <citation type="journal article" date="2024" name="J. Plant Pathol.">
        <title>Sequence and assembly of the genome of Seiridium unicorne, isolate CBS 538.82, causal agent of cypress canker disease.</title>
        <authorList>
            <person name="Scali E."/>
            <person name="Rocca G.D."/>
            <person name="Danti R."/>
            <person name="Garbelotto M."/>
            <person name="Barberini S."/>
            <person name="Baroncelli R."/>
            <person name="Emiliani G."/>
        </authorList>
    </citation>
    <scope>NUCLEOTIDE SEQUENCE [LARGE SCALE GENOMIC DNA]</scope>
    <source>
        <strain evidence="7 8">BM-138-508</strain>
    </source>
</reference>
<evidence type="ECO:0000256" key="5">
    <source>
        <dbReference type="ARBA" id="ARBA00023002"/>
    </source>
</evidence>
<comment type="caution">
    <text evidence="7">The sequence shown here is derived from an EMBL/GenBank/DDBJ whole genome shotgun (WGS) entry which is preliminary data.</text>
</comment>
<keyword evidence="4" id="KW-0274">FAD</keyword>
<sequence>MNGYPAPGRSDYGNNYVTLVVALMHTLSLGNVHITSSNISDLPTLDPRVLSSEHDLQAQIAIGKLARKIGQSEPRAGALVSETEPGLDTVHTEEEWSGFVEETALSFYHMAGTCAMLPKE</sequence>
<dbReference type="Gene3D" id="3.50.50.60">
    <property type="entry name" value="FAD/NAD(P)-binding domain"/>
    <property type="match status" value="1"/>
</dbReference>
<dbReference type="Proteomes" id="UP001408356">
    <property type="component" value="Unassembled WGS sequence"/>
</dbReference>
<organism evidence="7 8">
    <name type="scientific">Seiridium unicorne</name>
    <dbReference type="NCBI Taxonomy" id="138068"/>
    <lineage>
        <taxon>Eukaryota</taxon>
        <taxon>Fungi</taxon>
        <taxon>Dikarya</taxon>
        <taxon>Ascomycota</taxon>
        <taxon>Pezizomycotina</taxon>
        <taxon>Sordariomycetes</taxon>
        <taxon>Xylariomycetidae</taxon>
        <taxon>Amphisphaeriales</taxon>
        <taxon>Sporocadaceae</taxon>
        <taxon>Seiridium</taxon>
    </lineage>
</organism>
<dbReference type="InterPro" id="IPR036188">
    <property type="entry name" value="FAD/NAD-bd_sf"/>
</dbReference>